<evidence type="ECO:0000313" key="3">
    <source>
        <dbReference type="Proteomes" id="UP000827986"/>
    </source>
</evidence>
<feature type="region of interest" description="Disordered" evidence="1">
    <location>
        <begin position="125"/>
        <end position="162"/>
    </location>
</feature>
<dbReference type="AlphaFoldDB" id="A0A9D4API8"/>
<dbReference type="EMBL" id="JAHDVG010000488">
    <property type="protein sequence ID" value="KAH1165853.1"/>
    <property type="molecule type" value="Genomic_DNA"/>
</dbReference>
<accession>A0A9D4API8</accession>
<dbReference type="Proteomes" id="UP000827986">
    <property type="component" value="Unassembled WGS sequence"/>
</dbReference>
<organism evidence="2 3">
    <name type="scientific">Mauremys mutica</name>
    <name type="common">yellowpond turtle</name>
    <dbReference type="NCBI Taxonomy" id="74926"/>
    <lineage>
        <taxon>Eukaryota</taxon>
        <taxon>Metazoa</taxon>
        <taxon>Chordata</taxon>
        <taxon>Craniata</taxon>
        <taxon>Vertebrata</taxon>
        <taxon>Euteleostomi</taxon>
        <taxon>Archelosauria</taxon>
        <taxon>Testudinata</taxon>
        <taxon>Testudines</taxon>
        <taxon>Cryptodira</taxon>
        <taxon>Durocryptodira</taxon>
        <taxon>Testudinoidea</taxon>
        <taxon>Geoemydidae</taxon>
        <taxon>Geoemydinae</taxon>
        <taxon>Mauremys</taxon>
    </lineage>
</organism>
<reference evidence="2" key="1">
    <citation type="submission" date="2021-09" db="EMBL/GenBank/DDBJ databases">
        <title>The genome of Mauremys mutica provides insights into the evolution of semi-aquatic lifestyle.</title>
        <authorList>
            <person name="Gong S."/>
            <person name="Gao Y."/>
        </authorList>
    </citation>
    <scope>NUCLEOTIDE SEQUENCE</scope>
    <source>
        <strain evidence="2">MM-2020</strain>
        <tissue evidence="2">Muscle</tissue>
    </source>
</reference>
<name>A0A9D4API8_9SAUR</name>
<keyword evidence="3" id="KW-1185">Reference proteome</keyword>
<sequence length="162" mass="18189">MGTPSASNEVVSMLQNLRDSKWRNPAESLQYNVKMFQMESSVSSTSLLSKDSKCSESLMWMNVLTASFCSNCKYFNKNTRKPHQWLSQVTGLGKACLGISTVQPQSLGYCWGSPYFCKTMSEKKHSGTSSNDNSRSMNSENWKNRTTIKGNYQRGGGKKDLH</sequence>
<gene>
    <name evidence="2" type="ORF">KIL84_023412</name>
</gene>
<comment type="caution">
    <text evidence="2">The sequence shown here is derived from an EMBL/GenBank/DDBJ whole genome shotgun (WGS) entry which is preliminary data.</text>
</comment>
<evidence type="ECO:0000313" key="2">
    <source>
        <dbReference type="EMBL" id="KAH1165853.1"/>
    </source>
</evidence>
<feature type="compositionally biased region" description="Polar residues" evidence="1">
    <location>
        <begin position="127"/>
        <end position="150"/>
    </location>
</feature>
<proteinExistence type="predicted"/>
<evidence type="ECO:0000256" key="1">
    <source>
        <dbReference type="SAM" id="MobiDB-lite"/>
    </source>
</evidence>
<protein>
    <submittedName>
        <fullName evidence="2">Uncharacterized protein</fullName>
    </submittedName>
</protein>